<dbReference type="GO" id="GO:0006289">
    <property type="term" value="P:nucleotide-excision repair"/>
    <property type="evidence" value="ECO:0007669"/>
    <property type="project" value="InterPro"/>
</dbReference>
<dbReference type="Gene3D" id="1.10.340.30">
    <property type="entry name" value="Hypothetical protein, domain 2"/>
    <property type="match status" value="1"/>
</dbReference>
<accession>B3T623</accession>
<keyword evidence="2" id="KW-0378">Hydrolase</keyword>
<sequence>MHIHPNLVNRYLCEMPDLHTNINIHETINSGQVFLWENHKNVWFGIDGSDIIQVKHEPFEILTLSKEPKDFFRNDDNYKKILKSISHDKIVKKAVKHYPGLRITRQDPFQCCISFIISANSNISNIKTRLQKLCRKFGTRVNLTVCAVSSIFFHIT</sequence>
<dbReference type="InterPro" id="IPR052054">
    <property type="entry name" value="Oxidative_DNA_repair_enzyme"/>
</dbReference>
<keyword evidence="4" id="KW-0456">Lyase</keyword>
<evidence type="ECO:0000256" key="3">
    <source>
        <dbReference type="ARBA" id="ARBA00023204"/>
    </source>
</evidence>
<proteinExistence type="predicted"/>
<organism evidence="7">
    <name type="scientific">uncultured marine crenarchaeote HF4000_ANIW141N1</name>
    <dbReference type="NCBI Taxonomy" id="455580"/>
    <lineage>
        <taxon>Archaea</taxon>
        <taxon>Nitrososphaerota</taxon>
        <taxon>Nitrososphaeria</taxon>
        <taxon>Nitrosopumilales</taxon>
        <taxon>environmental samples</taxon>
    </lineage>
</organism>
<protein>
    <recommendedName>
        <fullName evidence="6">8-oxoguanine DNA glycosylase N-terminal domain-containing protein</fullName>
    </recommendedName>
</protein>
<reference evidence="7" key="1">
    <citation type="journal article" date="2008" name="ISME J.">
        <title>Genomic patterns of recombination, clonal divergence and environment in marine microbial populations.</title>
        <authorList>
            <person name="Konstantinidis K.T."/>
            <person name="Delong E.F."/>
        </authorList>
    </citation>
    <scope>NUCLEOTIDE SEQUENCE</scope>
</reference>
<dbReference type="SUPFAM" id="SSF55945">
    <property type="entry name" value="TATA-box binding protein-like"/>
    <property type="match status" value="1"/>
</dbReference>
<evidence type="ECO:0000256" key="2">
    <source>
        <dbReference type="ARBA" id="ARBA00022801"/>
    </source>
</evidence>
<dbReference type="EMBL" id="EU016616">
    <property type="protein sequence ID" value="ABZ08032.1"/>
    <property type="molecule type" value="Genomic_DNA"/>
</dbReference>
<dbReference type="PANTHER" id="PTHR10242:SF2">
    <property type="entry name" value="N-GLYCOSYLASE_DNA LYASE"/>
    <property type="match status" value="1"/>
</dbReference>
<keyword evidence="1" id="KW-0227">DNA damage</keyword>
<dbReference type="GO" id="GO:0016829">
    <property type="term" value="F:lyase activity"/>
    <property type="evidence" value="ECO:0007669"/>
    <property type="project" value="UniProtKB-KW"/>
</dbReference>
<evidence type="ECO:0000259" key="6">
    <source>
        <dbReference type="Pfam" id="PF07934"/>
    </source>
</evidence>
<evidence type="ECO:0000256" key="4">
    <source>
        <dbReference type="ARBA" id="ARBA00023239"/>
    </source>
</evidence>
<evidence type="ECO:0000256" key="5">
    <source>
        <dbReference type="ARBA" id="ARBA00023295"/>
    </source>
</evidence>
<feature type="domain" description="8-oxoguanine DNA glycosylase N-terminal" evidence="6">
    <location>
        <begin position="20"/>
        <end position="111"/>
    </location>
</feature>
<dbReference type="InterPro" id="IPR012904">
    <property type="entry name" value="OGG_N"/>
</dbReference>
<keyword evidence="5" id="KW-0326">Glycosidase</keyword>
<dbReference type="GO" id="GO:0003684">
    <property type="term" value="F:damaged DNA binding"/>
    <property type="evidence" value="ECO:0007669"/>
    <property type="project" value="InterPro"/>
</dbReference>
<dbReference type="PANTHER" id="PTHR10242">
    <property type="entry name" value="8-OXOGUANINE DNA GLYCOSYLASE"/>
    <property type="match status" value="1"/>
</dbReference>
<evidence type="ECO:0000313" key="7">
    <source>
        <dbReference type="EMBL" id="ABZ08032.1"/>
    </source>
</evidence>
<evidence type="ECO:0000256" key="1">
    <source>
        <dbReference type="ARBA" id="ARBA00022763"/>
    </source>
</evidence>
<dbReference type="InterPro" id="IPR011257">
    <property type="entry name" value="DNA_glycosylase"/>
</dbReference>
<dbReference type="AlphaFoldDB" id="B3T623"/>
<name>B3T623_9ARCH</name>
<gene>
    <name evidence="7" type="ORF">ALOHA_HF4000ANIW141N1ctg1g7</name>
</gene>
<dbReference type="Pfam" id="PF07934">
    <property type="entry name" value="OGG_N"/>
    <property type="match status" value="1"/>
</dbReference>
<dbReference type="GO" id="GO:0008534">
    <property type="term" value="F:oxidized purine nucleobase lesion DNA N-glycosylase activity"/>
    <property type="evidence" value="ECO:0007669"/>
    <property type="project" value="InterPro"/>
</dbReference>
<dbReference type="Gene3D" id="3.30.310.260">
    <property type="match status" value="1"/>
</dbReference>
<dbReference type="SUPFAM" id="SSF48150">
    <property type="entry name" value="DNA-glycosylase"/>
    <property type="match status" value="1"/>
</dbReference>
<keyword evidence="3" id="KW-0234">DNA repair</keyword>